<dbReference type="OrthoDB" id="10532785at2759"/>
<evidence type="ECO:0000313" key="2">
    <source>
        <dbReference type="EMBL" id="PON95296.1"/>
    </source>
</evidence>
<organism evidence="2 3">
    <name type="scientific">Trema orientale</name>
    <name type="common">Charcoal tree</name>
    <name type="synonym">Celtis orientalis</name>
    <dbReference type="NCBI Taxonomy" id="63057"/>
    <lineage>
        <taxon>Eukaryota</taxon>
        <taxon>Viridiplantae</taxon>
        <taxon>Streptophyta</taxon>
        <taxon>Embryophyta</taxon>
        <taxon>Tracheophyta</taxon>
        <taxon>Spermatophyta</taxon>
        <taxon>Magnoliopsida</taxon>
        <taxon>eudicotyledons</taxon>
        <taxon>Gunneridae</taxon>
        <taxon>Pentapetalae</taxon>
        <taxon>rosids</taxon>
        <taxon>fabids</taxon>
        <taxon>Rosales</taxon>
        <taxon>Cannabaceae</taxon>
        <taxon>Trema</taxon>
    </lineage>
</organism>
<keyword evidence="3" id="KW-1185">Reference proteome</keyword>
<reference evidence="3" key="1">
    <citation type="submission" date="2016-06" db="EMBL/GenBank/DDBJ databases">
        <title>Parallel loss of symbiosis genes in relatives of nitrogen-fixing non-legume Parasponia.</title>
        <authorList>
            <person name="Van Velzen R."/>
            <person name="Holmer R."/>
            <person name="Bu F."/>
            <person name="Rutten L."/>
            <person name="Van Zeijl A."/>
            <person name="Liu W."/>
            <person name="Santuari L."/>
            <person name="Cao Q."/>
            <person name="Sharma T."/>
            <person name="Shen D."/>
            <person name="Roswanjaya Y."/>
            <person name="Wardhani T."/>
            <person name="Kalhor M.S."/>
            <person name="Jansen J."/>
            <person name="Van den Hoogen J."/>
            <person name="Gungor B."/>
            <person name="Hartog M."/>
            <person name="Hontelez J."/>
            <person name="Verver J."/>
            <person name="Yang W.-C."/>
            <person name="Schijlen E."/>
            <person name="Repin R."/>
            <person name="Schilthuizen M."/>
            <person name="Schranz E."/>
            <person name="Heidstra R."/>
            <person name="Miyata K."/>
            <person name="Fedorova E."/>
            <person name="Kohlen W."/>
            <person name="Bisseling T."/>
            <person name="Smit S."/>
            <person name="Geurts R."/>
        </authorList>
    </citation>
    <scope>NUCLEOTIDE SEQUENCE [LARGE SCALE GENOMIC DNA]</scope>
    <source>
        <strain evidence="3">cv. RG33-2</strain>
    </source>
</reference>
<gene>
    <name evidence="2" type="ORF">TorRG33x02_088180</name>
</gene>
<dbReference type="AlphaFoldDB" id="A0A2P5FC00"/>
<comment type="caution">
    <text evidence="2">The sequence shown here is derived from an EMBL/GenBank/DDBJ whole genome shotgun (WGS) entry which is preliminary data.</text>
</comment>
<evidence type="ECO:0000313" key="3">
    <source>
        <dbReference type="Proteomes" id="UP000237000"/>
    </source>
</evidence>
<feature type="region of interest" description="Disordered" evidence="1">
    <location>
        <begin position="39"/>
        <end position="62"/>
    </location>
</feature>
<dbReference type="EMBL" id="JXTC01000045">
    <property type="protein sequence ID" value="PON95296.1"/>
    <property type="molecule type" value="Genomic_DNA"/>
</dbReference>
<accession>A0A2P5FC00</accession>
<evidence type="ECO:0000256" key="1">
    <source>
        <dbReference type="SAM" id="MobiDB-lite"/>
    </source>
</evidence>
<dbReference type="InParanoid" id="A0A2P5FC00"/>
<name>A0A2P5FC00_TREOI</name>
<dbReference type="Proteomes" id="UP000237000">
    <property type="component" value="Unassembled WGS sequence"/>
</dbReference>
<sequence>MRCREHSNTCQRTPVGCSSALSRRPAAWRSCGSRGLWQPNFGDFDHPSRRRAPPSTQATSSS</sequence>
<proteinExistence type="predicted"/>
<protein>
    <submittedName>
        <fullName evidence="2">Uncharacterized protein</fullName>
    </submittedName>
</protein>